<dbReference type="InterPro" id="IPR050508">
    <property type="entry name" value="Methyltransf_Superfamily"/>
</dbReference>
<evidence type="ECO:0000313" key="3">
    <source>
        <dbReference type="EMBL" id="OSX78746.1"/>
    </source>
</evidence>
<proteinExistence type="predicted"/>
<accession>A0A1X6PDD6</accession>
<feature type="transmembrane region" description="Helical" evidence="1">
    <location>
        <begin position="130"/>
        <end position="152"/>
    </location>
</feature>
<keyword evidence="1" id="KW-1133">Transmembrane helix</keyword>
<evidence type="ECO:0000313" key="4">
    <source>
        <dbReference type="Proteomes" id="UP000218209"/>
    </source>
</evidence>
<dbReference type="Gene3D" id="3.40.50.150">
    <property type="entry name" value="Vaccinia Virus protein VP39"/>
    <property type="match status" value="1"/>
</dbReference>
<evidence type="ECO:0000256" key="1">
    <source>
        <dbReference type="SAM" id="Phobius"/>
    </source>
</evidence>
<protein>
    <recommendedName>
        <fullName evidence="2">Methyltransferase type 11 domain-containing protein</fullName>
    </recommendedName>
</protein>
<feature type="domain" description="Methyltransferase type 11" evidence="2">
    <location>
        <begin position="55"/>
        <end position="162"/>
    </location>
</feature>
<keyword evidence="1" id="KW-0472">Membrane</keyword>
<evidence type="ECO:0000259" key="2">
    <source>
        <dbReference type="Pfam" id="PF08241"/>
    </source>
</evidence>
<dbReference type="PANTHER" id="PTHR42912">
    <property type="entry name" value="METHYLTRANSFERASE"/>
    <property type="match status" value="1"/>
</dbReference>
<dbReference type="Pfam" id="PF08241">
    <property type="entry name" value="Methyltransf_11"/>
    <property type="match status" value="1"/>
</dbReference>
<organism evidence="3 4">
    <name type="scientific">Porphyra umbilicalis</name>
    <name type="common">Purple laver</name>
    <name type="synonym">Red alga</name>
    <dbReference type="NCBI Taxonomy" id="2786"/>
    <lineage>
        <taxon>Eukaryota</taxon>
        <taxon>Rhodophyta</taxon>
        <taxon>Bangiophyceae</taxon>
        <taxon>Bangiales</taxon>
        <taxon>Bangiaceae</taxon>
        <taxon>Porphyra</taxon>
    </lineage>
</organism>
<dbReference type="SUPFAM" id="SSF53335">
    <property type="entry name" value="S-adenosyl-L-methionine-dependent methyltransferases"/>
    <property type="match status" value="1"/>
</dbReference>
<keyword evidence="1" id="KW-0812">Transmembrane</keyword>
<dbReference type="Proteomes" id="UP000218209">
    <property type="component" value="Unassembled WGS sequence"/>
</dbReference>
<name>A0A1X6PDD6_PORUM</name>
<dbReference type="InterPro" id="IPR013216">
    <property type="entry name" value="Methyltransf_11"/>
</dbReference>
<sequence>MATFVFDDDITRDDFRELTRVYFDARAPAYNSPFHQRLADDLLRHYPPPPGGAVLDIAAGTGAVALGAAAMLSSAAASGARPGRVVAHDLSAGMLAVASAAAAAGGYAPIFRTVQGHAEDLGGLPDATYDAVYCCSALAYFVCVPAAVAAAARVTRGGGFVALQSFSGDSFVAGVAMAAAVRRVLGAAAGGRVFSLPLAATAGPAECVALLRGAGLERVRVVEVDLTRRVDAGELTAAYARLSPNSFCVRLNALDARTRAAVQAAYVGIIEGLRGADGCVEDRQLSFNVVGYKPRA</sequence>
<dbReference type="EMBL" id="KV918805">
    <property type="protein sequence ID" value="OSX78746.1"/>
    <property type="molecule type" value="Genomic_DNA"/>
</dbReference>
<reference evidence="3 4" key="1">
    <citation type="submission" date="2017-03" db="EMBL/GenBank/DDBJ databases">
        <title>WGS assembly of Porphyra umbilicalis.</title>
        <authorList>
            <person name="Brawley S.H."/>
            <person name="Blouin N.A."/>
            <person name="Ficko-Blean E."/>
            <person name="Wheeler G.L."/>
            <person name="Lohr M."/>
            <person name="Goodson H.V."/>
            <person name="Jenkins J.W."/>
            <person name="Blaby-Haas C.E."/>
            <person name="Helliwell K.E."/>
            <person name="Chan C."/>
            <person name="Marriage T."/>
            <person name="Bhattacharya D."/>
            <person name="Klein A.S."/>
            <person name="Badis Y."/>
            <person name="Brodie J."/>
            <person name="Cao Y."/>
            <person name="Collen J."/>
            <person name="Dittami S.M."/>
            <person name="Gachon C.M."/>
            <person name="Green B.R."/>
            <person name="Karpowicz S."/>
            <person name="Kim J.W."/>
            <person name="Kudahl U."/>
            <person name="Lin S."/>
            <person name="Michel G."/>
            <person name="Mittag M."/>
            <person name="Olson B.J."/>
            <person name="Pangilinan J."/>
            <person name="Peng Y."/>
            <person name="Qiu H."/>
            <person name="Shu S."/>
            <person name="Singer J.T."/>
            <person name="Smith A.G."/>
            <person name="Sprecher B.N."/>
            <person name="Wagner V."/>
            <person name="Wang W."/>
            <person name="Wang Z.-Y."/>
            <person name="Yan J."/>
            <person name="Yarish C."/>
            <person name="Zoeuner-Riek S."/>
            <person name="Zhuang Y."/>
            <person name="Zou Y."/>
            <person name="Lindquist E.A."/>
            <person name="Grimwood J."/>
            <person name="Barry K."/>
            <person name="Rokhsar D.S."/>
            <person name="Schmutz J."/>
            <person name="Stiller J.W."/>
            <person name="Grossman A.R."/>
            <person name="Prochnik S.E."/>
        </authorList>
    </citation>
    <scope>NUCLEOTIDE SEQUENCE [LARGE SCALE GENOMIC DNA]</scope>
    <source>
        <strain evidence="3">4086291</strain>
    </source>
</reference>
<dbReference type="AlphaFoldDB" id="A0A1X6PDD6"/>
<keyword evidence="4" id="KW-1185">Reference proteome</keyword>
<dbReference type="GO" id="GO:0008757">
    <property type="term" value="F:S-adenosylmethionine-dependent methyltransferase activity"/>
    <property type="evidence" value="ECO:0007669"/>
    <property type="project" value="InterPro"/>
</dbReference>
<dbReference type="InterPro" id="IPR029063">
    <property type="entry name" value="SAM-dependent_MTases_sf"/>
</dbReference>
<feature type="transmembrane region" description="Helical" evidence="1">
    <location>
        <begin position="57"/>
        <end position="78"/>
    </location>
</feature>
<feature type="transmembrane region" description="Helical" evidence="1">
    <location>
        <begin position="90"/>
        <end position="110"/>
    </location>
</feature>
<gene>
    <name evidence="3" type="ORF">BU14_0099s0011</name>
</gene>